<dbReference type="Pfam" id="PF17676">
    <property type="entry name" value="Peptidase_S66C"/>
    <property type="match status" value="1"/>
</dbReference>
<dbReference type="PIRSF" id="PIRSF028757">
    <property type="entry name" value="LD-carboxypeptidase"/>
    <property type="match status" value="1"/>
</dbReference>
<organism evidence="10 11">
    <name type="scientific">Erythrobacter aureus</name>
    <dbReference type="NCBI Taxonomy" id="2182384"/>
    <lineage>
        <taxon>Bacteria</taxon>
        <taxon>Pseudomonadati</taxon>
        <taxon>Pseudomonadota</taxon>
        <taxon>Alphaproteobacteria</taxon>
        <taxon>Sphingomonadales</taxon>
        <taxon>Erythrobacteraceae</taxon>
        <taxon>Erythrobacter/Porphyrobacter group</taxon>
        <taxon>Erythrobacter</taxon>
    </lineage>
</organism>
<dbReference type="CDD" id="cd07025">
    <property type="entry name" value="Peptidase_S66"/>
    <property type="match status" value="1"/>
</dbReference>
<dbReference type="GO" id="GO:0004180">
    <property type="term" value="F:carboxypeptidase activity"/>
    <property type="evidence" value="ECO:0007669"/>
    <property type="project" value="UniProtKB-KW"/>
</dbReference>
<dbReference type="Gene3D" id="3.40.50.10740">
    <property type="entry name" value="Class I glutamine amidotransferase-like"/>
    <property type="match status" value="1"/>
</dbReference>
<dbReference type="InterPro" id="IPR006311">
    <property type="entry name" value="TAT_signal"/>
</dbReference>
<keyword evidence="4" id="KW-0378">Hydrolase</keyword>
<dbReference type="InterPro" id="IPR040921">
    <property type="entry name" value="Peptidase_S66C"/>
</dbReference>
<feature type="active site" description="Charge relay system" evidence="6">
    <location>
        <position position="309"/>
    </location>
</feature>
<name>A0A345YCN1_9SPHN</name>
<feature type="active site" description="Nucleophile" evidence="6">
    <location>
        <position position="138"/>
    </location>
</feature>
<dbReference type="PANTHER" id="PTHR30237">
    <property type="entry name" value="MURAMOYLTETRAPEPTIDE CARBOXYPEPTIDASE"/>
    <property type="match status" value="1"/>
</dbReference>
<evidence type="ECO:0000259" key="9">
    <source>
        <dbReference type="Pfam" id="PF17676"/>
    </source>
</evidence>
<keyword evidence="11" id="KW-1185">Reference proteome</keyword>
<dbReference type="InterPro" id="IPR027478">
    <property type="entry name" value="LdcA_N"/>
</dbReference>
<keyword evidence="7" id="KW-0732">Signal</keyword>
<dbReference type="InterPro" id="IPR003507">
    <property type="entry name" value="S66_fam"/>
</dbReference>
<dbReference type="EMBL" id="CP031357">
    <property type="protein sequence ID" value="AXK41683.1"/>
    <property type="molecule type" value="Genomic_DNA"/>
</dbReference>
<keyword evidence="3" id="KW-0645">Protease</keyword>
<dbReference type="RefSeq" id="WP_115415870.1">
    <property type="nucleotide sequence ID" value="NZ_CP031357.1"/>
</dbReference>
<feature type="domain" description="LD-carboxypeptidase C-terminal" evidence="9">
    <location>
        <begin position="207"/>
        <end position="324"/>
    </location>
</feature>
<feature type="signal peptide" evidence="7">
    <location>
        <begin position="1"/>
        <end position="17"/>
    </location>
</feature>
<evidence type="ECO:0000313" key="11">
    <source>
        <dbReference type="Proteomes" id="UP000254508"/>
    </source>
</evidence>
<feature type="active site" description="Charge relay system" evidence="6">
    <location>
        <position position="238"/>
    </location>
</feature>
<dbReference type="SUPFAM" id="SSF52317">
    <property type="entry name" value="Class I glutamine amidotransferase-like"/>
    <property type="match status" value="1"/>
</dbReference>
<dbReference type="InterPro" id="IPR027461">
    <property type="entry name" value="Carboxypeptidase_A_C_sf"/>
</dbReference>
<feature type="domain" description="LD-carboxypeptidase N-terminal" evidence="8">
    <location>
        <begin position="41"/>
        <end position="158"/>
    </location>
</feature>
<dbReference type="OrthoDB" id="9807329at2"/>
<keyword evidence="2 10" id="KW-0121">Carboxypeptidase</keyword>
<dbReference type="InterPro" id="IPR029062">
    <property type="entry name" value="Class_I_gatase-like"/>
</dbReference>
<dbReference type="PANTHER" id="PTHR30237:SF2">
    <property type="entry name" value="MUREIN TETRAPEPTIDE CARBOXYPEPTIDASE"/>
    <property type="match status" value="1"/>
</dbReference>
<dbReference type="InterPro" id="IPR040449">
    <property type="entry name" value="Peptidase_S66_N"/>
</dbReference>
<dbReference type="SUPFAM" id="SSF141986">
    <property type="entry name" value="LD-carboxypeptidase A C-terminal domain-like"/>
    <property type="match status" value="1"/>
</dbReference>
<dbReference type="KEGG" id="err:DVR09_04440"/>
<evidence type="ECO:0000256" key="5">
    <source>
        <dbReference type="ARBA" id="ARBA00022825"/>
    </source>
</evidence>
<evidence type="ECO:0000256" key="2">
    <source>
        <dbReference type="ARBA" id="ARBA00022645"/>
    </source>
</evidence>
<evidence type="ECO:0000256" key="3">
    <source>
        <dbReference type="ARBA" id="ARBA00022670"/>
    </source>
</evidence>
<dbReference type="Proteomes" id="UP000254508">
    <property type="component" value="Chromosome"/>
</dbReference>
<reference evidence="11" key="1">
    <citation type="submission" date="2018-07" db="EMBL/GenBank/DDBJ databases">
        <title>Genome sequence of Erythrobacter strain YH-07, an antagonistic bacterium isolated from Yellow Sea.</title>
        <authorList>
            <person name="Tang T."/>
            <person name="Liu Q."/>
            <person name="Sun X."/>
        </authorList>
    </citation>
    <scope>NUCLEOTIDE SEQUENCE [LARGE SCALE GENOMIC DNA]</scope>
    <source>
        <strain evidence="11">YH-07</strain>
    </source>
</reference>
<proteinExistence type="inferred from homology"/>
<dbReference type="GO" id="GO:0008236">
    <property type="term" value="F:serine-type peptidase activity"/>
    <property type="evidence" value="ECO:0007669"/>
    <property type="project" value="UniProtKB-KW"/>
</dbReference>
<protein>
    <submittedName>
        <fullName evidence="10">LD-carboxypeptidase</fullName>
    </submittedName>
</protein>
<evidence type="ECO:0000256" key="6">
    <source>
        <dbReference type="PIRSR" id="PIRSR028757-1"/>
    </source>
</evidence>
<gene>
    <name evidence="10" type="ORF">DVR09_04440</name>
</gene>
<feature type="chain" id="PRO_5016575389" evidence="7">
    <location>
        <begin position="18"/>
        <end position="339"/>
    </location>
</feature>
<comment type="similarity">
    <text evidence="1">Belongs to the peptidase S66 family.</text>
</comment>
<keyword evidence="5" id="KW-0720">Serine protease</keyword>
<dbReference type="Gene3D" id="3.50.30.60">
    <property type="entry name" value="LD-carboxypeptidase A C-terminal domain-like"/>
    <property type="match status" value="1"/>
</dbReference>
<sequence length="339" mass="36270">MIARRAALGLMGGLAGAALMPVAATARTPRKPSRLRQGDTVGLVAPASAVTVPYELDRAIHWIRGMGLVPKIGRHVADQDGYLAGRDIDRAADIDAMFADPEVRTLFAVRGGWGGARILPLLDWASIRANPKLLIGYSDTTALHLAIAARAGFPTLHAPNAASRWEAASWESLWHIAFAGAMPVLGGEEVERASGRVARILVPGSTRGRLLGGNLTILSTLMGTGWLPAFDGAILFLEDIGEEPYRVDRMLQHLKLAGVFDRVNGVVFGQCTRCTSPDPDYAGFLLDDVIDRHLAGLDKPVIADFNTGHVTNQLTLPINVPVELDSASRTLRMLEPAVG</sequence>
<dbReference type="Pfam" id="PF02016">
    <property type="entry name" value="Peptidase_S66"/>
    <property type="match status" value="1"/>
</dbReference>
<evidence type="ECO:0000256" key="7">
    <source>
        <dbReference type="SAM" id="SignalP"/>
    </source>
</evidence>
<dbReference type="AlphaFoldDB" id="A0A345YCN1"/>
<evidence type="ECO:0000313" key="10">
    <source>
        <dbReference type="EMBL" id="AXK41683.1"/>
    </source>
</evidence>
<evidence type="ECO:0000256" key="4">
    <source>
        <dbReference type="ARBA" id="ARBA00022801"/>
    </source>
</evidence>
<accession>A0A345YCN1</accession>
<dbReference type="GO" id="GO:0006508">
    <property type="term" value="P:proteolysis"/>
    <property type="evidence" value="ECO:0007669"/>
    <property type="project" value="UniProtKB-KW"/>
</dbReference>
<dbReference type="PROSITE" id="PS51318">
    <property type="entry name" value="TAT"/>
    <property type="match status" value="1"/>
</dbReference>
<evidence type="ECO:0000256" key="1">
    <source>
        <dbReference type="ARBA" id="ARBA00010233"/>
    </source>
</evidence>
<evidence type="ECO:0000259" key="8">
    <source>
        <dbReference type="Pfam" id="PF02016"/>
    </source>
</evidence>